<dbReference type="InterPro" id="IPR004860">
    <property type="entry name" value="LAGLIDADG_dom"/>
</dbReference>
<dbReference type="AlphaFoldDB" id="J7K6S1"/>
<sequence>MHSQTTTGSSETIRKTAFNFSAYKERLVSHKKSGKIDPTFLQWFVGFSEGDGSFIVSKGRLFFIINQKEEKVLHRIRTELGFGKVSNYKSYSRFIVADRDNIERLIHLFNGNLVLHKTNTRFRLWLQDWNLVSASAVPGGNCHDGERFAFTGGIRHPLCYQSLHQHDVGEGQSQPHRERCDKLGVCPLLGGHREERRVTPLPQNKLPSFENNGWLSGFTDADGCFNAVQIRDSRHSLGWRLRLRFILDQKSEKDLLERVKDFLGSGVISRRQGVDDMWRLTCTSIPSHQVVINYFSRYPLRTIKKVSFLRFASLLRYIAKRPVLPWEGKVLKRVENLIKKSSSQPI</sequence>
<reference evidence="2" key="1">
    <citation type="journal article" date="2012" name="Eukaryot. Cell">
        <title>Complete Mitochondrial and Plastid Genomes of the Green Microalga Trebouxiophyceae sp. Strain MX-AZ01 Isolated from a Highly Acidic Geothermal Lake.</title>
        <authorList>
            <person name="Servin-Garciduenas L.E."/>
            <person name="Martinez-Romero E."/>
        </authorList>
    </citation>
    <scope>NUCLEOTIDE SEQUENCE</scope>
    <source>
        <strain evidence="2">MX-AZ01</strain>
    </source>
</reference>
<proteinExistence type="predicted"/>
<gene>
    <name evidence="2" type="primary">orf011</name>
</gene>
<dbReference type="Pfam" id="PF00961">
    <property type="entry name" value="LAGLIDADG_1"/>
    <property type="match status" value="2"/>
</dbReference>
<dbReference type="GO" id="GO:0005739">
    <property type="term" value="C:mitochondrion"/>
    <property type="evidence" value="ECO:0007669"/>
    <property type="project" value="UniProtKB-ARBA"/>
</dbReference>
<dbReference type="PANTHER" id="PTHR36181">
    <property type="entry name" value="INTRON-ENCODED ENDONUCLEASE AI3-RELATED"/>
    <property type="match status" value="1"/>
</dbReference>
<protein>
    <submittedName>
        <fullName evidence="2">Putative site-specific DNA endonuclease</fullName>
    </submittedName>
</protein>
<keyword evidence="2" id="KW-0378">Hydrolase</keyword>
<dbReference type="EMBL" id="JX315601">
    <property type="protein sequence ID" value="AFQ93771.1"/>
    <property type="molecule type" value="Genomic_DNA"/>
</dbReference>
<dbReference type="SUPFAM" id="SSF55608">
    <property type="entry name" value="Homing endonucleases"/>
    <property type="match status" value="2"/>
</dbReference>
<keyword evidence="2" id="KW-0540">Nuclease</keyword>
<dbReference type="PANTHER" id="PTHR36181:SF2">
    <property type="entry name" value="INTRON-ENCODED ENDONUCLEASE AI3-RELATED"/>
    <property type="match status" value="1"/>
</dbReference>
<name>J7K6S1_9CHLO</name>
<keyword evidence="2" id="KW-0496">Mitochondrion</keyword>
<dbReference type="Gene3D" id="3.10.28.10">
    <property type="entry name" value="Homing endonucleases"/>
    <property type="match status" value="2"/>
</dbReference>
<accession>J7K6S1</accession>
<organism evidence="2">
    <name type="scientific">Trebouxiophyceae sp. MX-AZ01</name>
    <dbReference type="NCBI Taxonomy" id="1208065"/>
    <lineage>
        <taxon>Eukaryota</taxon>
        <taxon>Viridiplantae</taxon>
        <taxon>Chlorophyta</taxon>
        <taxon>core chlorophytes</taxon>
        <taxon>Trebouxiophyceae</taxon>
    </lineage>
</organism>
<dbReference type="GO" id="GO:0004519">
    <property type="term" value="F:endonuclease activity"/>
    <property type="evidence" value="ECO:0007669"/>
    <property type="project" value="UniProtKB-KW"/>
</dbReference>
<dbReference type="GeneID" id="13543445"/>
<evidence type="ECO:0000259" key="1">
    <source>
        <dbReference type="Pfam" id="PF00961"/>
    </source>
</evidence>
<feature type="domain" description="Homing endonuclease LAGLIDADG" evidence="1">
    <location>
        <begin position="45"/>
        <end position="126"/>
    </location>
</feature>
<geneLocation type="mitochondrion" evidence="2"/>
<feature type="domain" description="Homing endonuclease LAGLIDADG" evidence="1">
    <location>
        <begin position="215"/>
        <end position="313"/>
    </location>
</feature>
<dbReference type="InterPro" id="IPR027434">
    <property type="entry name" value="Homing_endonucl"/>
</dbReference>
<keyword evidence="2" id="KW-0255">Endonuclease</keyword>
<evidence type="ECO:0000313" key="2">
    <source>
        <dbReference type="EMBL" id="AFQ93771.1"/>
    </source>
</evidence>
<dbReference type="InterPro" id="IPR051289">
    <property type="entry name" value="LAGLIDADG_Endonuclease"/>
</dbReference>
<dbReference type="RefSeq" id="YP_006666416.1">
    <property type="nucleotide sequence ID" value="NC_018568.1"/>
</dbReference>